<protein>
    <submittedName>
        <fullName evidence="5">C2H2-type domain-containing protein</fullName>
    </submittedName>
</protein>
<name>A0A1I8F3I6_9PLAT</name>
<evidence type="ECO:0000313" key="4">
    <source>
        <dbReference type="Proteomes" id="UP000095280"/>
    </source>
</evidence>
<evidence type="ECO:0000313" key="5">
    <source>
        <dbReference type="WBParaSite" id="maker-unitig_1873-snap-gene-0.1-mRNA-1"/>
    </source>
</evidence>
<dbReference type="InterPro" id="IPR013087">
    <property type="entry name" value="Znf_C2H2_type"/>
</dbReference>
<evidence type="ECO:0000259" key="3">
    <source>
        <dbReference type="PROSITE" id="PS00028"/>
    </source>
</evidence>
<proteinExistence type="predicted"/>
<feature type="compositionally biased region" description="Low complexity" evidence="2">
    <location>
        <begin position="351"/>
        <end position="364"/>
    </location>
</feature>
<evidence type="ECO:0000256" key="2">
    <source>
        <dbReference type="SAM" id="MobiDB-lite"/>
    </source>
</evidence>
<keyword evidence="1" id="KW-0175">Coiled coil</keyword>
<feature type="compositionally biased region" description="Low complexity" evidence="2">
    <location>
        <begin position="412"/>
        <end position="437"/>
    </location>
</feature>
<feature type="compositionally biased region" description="Basic and acidic residues" evidence="2">
    <location>
        <begin position="40"/>
        <end position="58"/>
    </location>
</feature>
<evidence type="ECO:0000256" key="1">
    <source>
        <dbReference type="SAM" id="Coils"/>
    </source>
</evidence>
<reference evidence="5" key="1">
    <citation type="submission" date="2016-11" db="UniProtKB">
        <authorList>
            <consortium name="WormBaseParasite"/>
        </authorList>
    </citation>
    <scope>IDENTIFICATION</scope>
</reference>
<feature type="compositionally biased region" description="Low complexity" evidence="2">
    <location>
        <begin position="1772"/>
        <end position="1786"/>
    </location>
</feature>
<organism evidence="4 5">
    <name type="scientific">Macrostomum lignano</name>
    <dbReference type="NCBI Taxonomy" id="282301"/>
    <lineage>
        <taxon>Eukaryota</taxon>
        <taxon>Metazoa</taxon>
        <taxon>Spiralia</taxon>
        <taxon>Lophotrochozoa</taxon>
        <taxon>Platyhelminthes</taxon>
        <taxon>Rhabditophora</taxon>
        <taxon>Macrostomorpha</taxon>
        <taxon>Macrostomida</taxon>
        <taxon>Macrostomidae</taxon>
        <taxon>Macrostomum</taxon>
    </lineage>
</organism>
<feature type="coiled-coil region" evidence="1">
    <location>
        <begin position="1468"/>
        <end position="1495"/>
    </location>
</feature>
<feature type="region of interest" description="Disordered" evidence="2">
    <location>
        <begin position="118"/>
        <end position="160"/>
    </location>
</feature>
<feature type="region of interest" description="Disordered" evidence="2">
    <location>
        <begin position="1"/>
        <end position="101"/>
    </location>
</feature>
<keyword evidence="4" id="KW-1185">Reference proteome</keyword>
<feature type="region of interest" description="Disordered" evidence="2">
    <location>
        <begin position="314"/>
        <end position="377"/>
    </location>
</feature>
<feature type="compositionally biased region" description="Basic residues" evidence="2">
    <location>
        <begin position="1"/>
        <end position="11"/>
    </location>
</feature>
<dbReference type="WBParaSite" id="maker-unitig_1873-snap-gene-0.1-mRNA-1">
    <property type="protein sequence ID" value="maker-unitig_1873-snap-gene-0.1-mRNA-1"/>
    <property type="gene ID" value="maker-unitig_1873-snap-gene-0.1"/>
</dbReference>
<dbReference type="PANTHER" id="PTHR46579:SF1">
    <property type="entry name" value="F5_8 TYPE C DOMAIN-CONTAINING PROTEIN"/>
    <property type="match status" value="1"/>
</dbReference>
<feature type="region of interest" description="Disordered" evidence="2">
    <location>
        <begin position="412"/>
        <end position="483"/>
    </location>
</feature>
<sequence>PRRSAARRAVKLAKSSFSPRAAAPPPQLPEPQQRSSSKGYTHEPHRMHRARLDEEGAQRHAGAGGGLSSWSRARKRRSRRKQPPSGQRRAPARRPASARLPADAVVCRRQVEVVVAPSRKRRRLRRQRPGRHLRRRRLQRRPVEGGPAGRPERSQLRQVDEDVRNVLGAEEAAGQQRPAELGVQQAEPTALAAQLAAAGVAVVVPQLPALHCQQRELGAQVLLRLHHADVLGVGRQTERRLMRRRCGCRRRRRPLETIVDVPLNLGDSVGLEAGQVLLHARQLHQLPQPGAIGRLHRQLRAAVSGCCRAEQRDVHLRRTGHRTGPPRVQRSPGSSRCRGRQQGDKAAERPAAAGGRSDGDASQAVRPAGQRHGADDSALGEAVEVHGRLLGAAGQQQQVGVGRAEARASAGGSSMAAVGSSDSGRPLPGAKAGRGRPATGGGRRSRRSRRRAQRLRRRSAAEARKWQPPESGWMSRQATPEPRVVAEDAQHEAGVETRQRQQAVRAAADQGRLRSLGDAISATLIWAAYKAALDLHLQELTDLRPIETCEDGCIIAAYEAACPARAYRGKTSGRRGGTRSWGNSGGRPKAFIGRAMKTGNPEDMELFRQASRNFKSEVRKAKECSRVNCTHYCLSCLAEVPEQAPACPCCAAALTADLRGTYWQLDILSQGLLRKVVFPADQSATEESLSRSTSSRYQYFKARIDVAAKQHVSGTVNIDSFQVSQLYGVKIVTLRAAAYSSDSVFQTATYSICPVYLSINEVPERLKGKFLIICGFWCGRRKLNCTAFLRLLVQQLNILQSRGVEYSTGGGPDGLSAGRLFVTILVLLLDAPQRVEATCLQQFNALFGCDHCYIQTAPVPGGGGRFFPPDVTNVHLAEAERHGCQNVTRRTLEDTVHLAGNKAPAASNLLGVKSVSPLIGLVRQGFDYIVDSPFCYLHQTLGGVKYIICQLFSQMDRKPDKYAVNPDLRHDIPTVDVMTAQIRVPRGSIQRPPRSLRDLHHFRGHEFEAWLLAYGPLVLPHVLHGEYERYLQHFLLLSSSVFWLTLEGAPMTEVAGTRANLRQFGHQLHGLYSRRASTYNMHKVTHHMTDYAEMFGPIHLSAAQFEAHHHALLSQLHGSRSLGAELHAVIQTEVACRELRGRVPLPPAVPDNRQEVDGVVVTHPLRRTDGCFRHALLPNGFRIEAYSPRLRARRTVSSFVGMFADNWSHPSDRSAHDFLFARVEAIMPRGPRVILRIGLLPVEPPPPQPIFSGAASQDNAPGGCSFRHVRRLRCDPFGELPEADMRELDARRILGATFPYMYSDCGVLPPPLQTQQTKTQRRPSQRATAQASAAAVAASTKPKKGRNVNSQPKVAVHVENPTPSQQPILCTFCGSWPPEFHCDRCPPVGQHTCDGCNTQFHNHPDRRSHQPVRLHEVINTEPAAPSVSEGAENSQPAALATVNEEAAGEADDAPTGPCHQCSLLEEQLGEARTTANRLDATIVELREQVAEAASAHHAEVASLRMEIDHLRNVLADRDADRHRLDSDLLALQRNVVEWVQSTRQHLQGDLAPRSALQRHHCLENRRDEAAATESTFLSQLYSTEAVSFSAATAAATVSAQPMAAAAAVHQQDLAAGGASGTMTPLLAGYNILVPALTAVVVRSALSDFKRDPDAHNRSRLIRKLLQALFTKEELQISSWSGKTRRPGAANSPEKMMQAPSAAKLDVLASFLLTEAGIADCNDEVRAVFKNMADNSRRGSRPKAARPAPGGGDTQAEKRPRHAESAITLQSRPANAANASNPEPAANRGSAPVVNDGSEPAATASA</sequence>
<dbReference type="PANTHER" id="PTHR46579">
    <property type="entry name" value="F5/8 TYPE C DOMAIN-CONTAINING PROTEIN-RELATED"/>
    <property type="match status" value="1"/>
</dbReference>
<feature type="compositionally biased region" description="Low complexity" evidence="2">
    <location>
        <begin position="83"/>
        <end position="101"/>
    </location>
</feature>
<dbReference type="PROSITE" id="PS00028">
    <property type="entry name" value="ZINC_FINGER_C2H2_1"/>
    <property type="match status" value="1"/>
</dbReference>
<feature type="compositionally biased region" description="Basic residues" evidence="2">
    <location>
        <begin position="443"/>
        <end position="458"/>
    </location>
</feature>
<feature type="domain" description="C2H2-type" evidence="3">
    <location>
        <begin position="1393"/>
        <end position="1415"/>
    </location>
</feature>
<feature type="compositionally biased region" description="Basic and acidic residues" evidence="2">
    <location>
        <begin position="1754"/>
        <end position="1763"/>
    </location>
</feature>
<accession>A0A1I8F3I6</accession>
<feature type="compositionally biased region" description="Basic residues" evidence="2">
    <location>
        <begin position="118"/>
        <end position="140"/>
    </location>
</feature>
<feature type="compositionally biased region" description="Basic and acidic residues" evidence="2">
    <location>
        <begin position="150"/>
        <end position="160"/>
    </location>
</feature>
<feature type="region of interest" description="Disordered" evidence="2">
    <location>
        <begin position="1732"/>
        <end position="1805"/>
    </location>
</feature>
<feature type="compositionally biased region" description="Basic residues" evidence="2">
    <location>
        <begin position="72"/>
        <end position="82"/>
    </location>
</feature>
<dbReference type="Proteomes" id="UP000095280">
    <property type="component" value="Unplaced"/>
</dbReference>